<dbReference type="InterPro" id="IPR019432">
    <property type="entry name" value="Acyltransferase_MbtK/IucB-like"/>
</dbReference>
<dbReference type="Pfam" id="PF13523">
    <property type="entry name" value="Acetyltransf_8"/>
    <property type="match status" value="1"/>
</dbReference>
<dbReference type="InterPro" id="IPR000182">
    <property type="entry name" value="GNAT_dom"/>
</dbReference>
<dbReference type="GO" id="GO:0046677">
    <property type="term" value="P:response to antibiotic"/>
    <property type="evidence" value="ECO:0007669"/>
    <property type="project" value="UniProtKB-KW"/>
</dbReference>
<dbReference type="PROSITE" id="PS51186">
    <property type="entry name" value="GNAT"/>
    <property type="match status" value="1"/>
</dbReference>
<evidence type="ECO:0000256" key="2">
    <source>
        <dbReference type="ARBA" id="ARBA00023251"/>
    </source>
</evidence>
<dbReference type="RefSeq" id="WP_085421643.1">
    <property type="nucleotide sequence ID" value="NZ_FXAF01000006.1"/>
</dbReference>
<dbReference type="PANTHER" id="PTHR31438">
    <property type="entry name" value="LYSINE N-ACYLTRANSFERASE C17G9.06C-RELATED"/>
    <property type="match status" value="1"/>
</dbReference>
<dbReference type="GO" id="GO:0016410">
    <property type="term" value="F:N-acyltransferase activity"/>
    <property type="evidence" value="ECO:0007669"/>
    <property type="project" value="TreeGrafter"/>
</dbReference>
<dbReference type="AlphaFoldDB" id="A0A1X7EIS7"/>
<dbReference type="SUPFAM" id="SSF55729">
    <property type="entry name" value="Acyl-CoA N-acyltransferases (Nat)"/>
    <property type="match status" value="1"/>
</dbReference>
<evidence type="ECO:0000313" key="4">
    <source>
        <dbReference type="EMBL" id="SMF34556.1"/>
    </source>
</evidence>
<evidence type="ECO:0000256" key="1">
    <source>
        <dbReference type="ARBA" id="ARBA00004924"/>
    </source>
</evidence>
<evidence type="ECO:0000259" key="3">
    <source>
        <dbReference type="PROSITE" id="PS51186"/>
    </source>
</evidence>
<sequence length="181" mass="20251">MTPIDPARIGFKPVEPAHYPLLLRWLNEPHMLEWWGDPDEELGFIKDMVEGKDTTRPFIFTLDAEPVGYIQYWFLGHHQNDEWTRDNPWLLELPSDAIGVDLSIGDAGKLSAGIGSAALNAFAAILRNLGHETIVIDPDPANVRAVRAYSKAGFRTVPELEGRTGDDVLIMQYDPKANEIS</sequence>
<keyword evidence="4" id="KW-0808">Transferase</keyword>
<dbReference type="GO" id="GO:0019290">
    <property type="term" value="P:siderophore biosynthetic process"/>
    <property type="evidence" value="ECO:0007669"/>
    <property type="project" value="InterPro"/>
</dbReference>
<accession>A0A1X7EIS7</accession>
<dbReference type="EMBL" id="FXAF01000006">
    <property type="protein sequence ID" value="SMF34556.1"/>
    <property type="molecule type" value="Genomic_DNA"/>
</dbReference>
<reference evidence="5" key="1">
    <citation type="submission" date="2017-04" db="EMBL/GenBank/DDBJ databases">
        <authorList>
            <person name="Varghese N."/>
            <person name="Submissions S."/>
        </authorList>
    </citation>
    <scope>NUCLEOTIDE SEQUENCE [LARGE SCALE GENOMIC DNA]</scope>
    <source>
        <strain evidence="5">B4P</strain>
    </source>
</reference>
<protein>
    <submittedName>
        <fullName evidence="4">Aminoglycoside 6'-N-acetyltransferase</fullName>
    </submittedName>
</protein>
<gene>
    <name evidence="4" type="ORF">SAMN02982989_1316</name>
</gene>
<feature type="domain" description="N-acetyltransferase" evidence="3">
    <location>
        <begin position="9"/>
        <end position="176"/>
    </location>
</feature>
<keyword evidence="5" id="KW-1185">Reference proteome</keyword>
<dbReference type="Gene3D" id="3.40.630.30">
    <property type="match status" value="1"/>
</dbReference>
<dbReference type="SMART" id="SM01006">
    <property type="entry name" value="AlcB"/>
    <property type="match status" value="1"/>
</dbReference>
<keyword evidence="2" id="KW-0046">Antibiotic resistance</keyword>
<dbReference type="Proteomes" id="UP000192903">
    <property type="component" value="Unassembled WGS sequence"/>
</dbReference>
<comment type="pathway">
    <text evidence="1">Siderophore biosynthesis.</text>
</comment>
<dbReference type="PANTHER" id="PTHR31438:SF1">
    <property type="entry name" value="LYSINE N-ACYLTRANSFERASE C17G9.06C-RELATED"/>
    <property type="match status" value="1"/>
</dbReference>
<evidence type="ECO:0000313" key="5">
    <source>
        <dbReference type="Proteomes" id="UP000192903"/>
    </source>
</evidence>
<dbReference type="InterPro" id="IPR016181">
    <property type="entry name" value="Acyl_CoA_acyltransferase"/>
</dbReference>
<dbReference type="OrthoDB" id="9814648at2"/>
<name>A0A1X7EIS7_9HYPH</name>
<proteinExistence type="predicted"/>
<organism evidence="4 5">
    <name type="scientific">Xaviernesmea oryzae</name>
    <dbReference type="NCBI Taxonomy" id="464029"/>
    <lineage>
        <taxon>Bacteria</taxon>
        <taxon>Pseudomonadati</taxon>
        <taxon>Pseudomonadota</taxon>
        <taxon>Alphaproteobacteria</taxon>
        <taxon>Hyphomicrobiales</taxon>
        <taxon>Rhizobiaceae</taxon>
        <taxon>Rhizobium/Agrobacterium group</taxon>
        <taxon>Xaviernesmea</taxon>
    </lineage>
</organism>
<dbReference type="STRING" id="464029.SAMN02982989_1316"/>